<name>A0A1S7S995_AGRTU</name>
<dbReference type="EMBL" id="FBWC01000032">
    <property type="protein sequence ID" value="CUX64918.1"/>
    <property type="molecule type" value="Genomic_DNA"/>
</dbReference>
<protein>
    <submittedName>
        <fullName evidence="1">Uncharacterized protein</fullName>
    </submittedName>
</protein>
<evidence type="ECO:0000313" key="1">
    <source>
        <dbReference type="EMBL" id="CUX64918.1"/>
    </source>
</evidence>
<evidence type="ECO:0000313" key="2">
    <source>
        <dbReference type="Proteomes" id="UP000191897"/>
    </source>
</evidence>
<reference evidence="1 2" key="1">
    <citation type="submission" date="2016-01" db="EMBL/GenBank/DDBJ databases">
        <authorList>
            <person name="Oliw E.H."/>
        </authorList>
    </citation>
    <scope>NUCLEOTIDE SEQUENCE [LARGE SCALE GENOMIC DNA]</scope>
    <source>
        <strain evidence="1 2">Kerr 14</strain>
    </source>
</reference>
<proteinExistence type="predicted"/>
<organism evidence="1 2">
    <name type="scientific">Agrobacterium tumefaciens str. Kerr 14</name>
    <dbReference type="NCBI Taxonomy" id="1183424"/>
    <lineage>
        <taxon>Bacteria</taxon>
        <taxon>Pseudomonadati</taxon>
        <taxon>Pseudomonadota</taxon>
        <taxon>Alphaproteobacteria</taxon>
        <taxon>Hyphomicrobiales</taxon>
        <taxon>Rhizobiaceae</taxon>
        <taxon>Rhizobium/Agrobacterium group</taxon>
        <taxon>Agrobacterium</taxon>
        <taxon>Agrobacterium tumefaciens complex</taxon>
    </lineage>
</organism>
<dbReference type="Proteomes" id="UP000191897">
    <property type="component" value="Unassembled WGS sequence"/>
</dbReference>
<gene>
    <name evidence="1" type="ORF">AGR4C_pa10001</name>
</gene>
<sequence>MLCRAGTIRRQGYQGGCIRQFCAPIVCLRFLPFPAQPPALPRRIVRVLDRKFRQGIRSTRGEGGIEHLQFPIENAHRPAVGDDVVLGQQQHVLIICKADQPAPHQRTSFQVKGRICLLGANLIEQGPGIAFVAQVMLQQQQPRVCGQQRRARLTFHHRECVSPTLVPCP</sequence>
<accession>A0A1S7S995</accession>
<dbReference type="AlphaFoldDB" id="A0A1S7S995"/>